<sequence length="116" mass="12960">MTNNLERGQLGKLFSMLLLIILQFHNGFGSRLGKIFLQVTFTGLVDCIRKRHILFAGGHIHSVKFGRAFGIKQFCSIINPPQSSILTVGSGKMLMQIRNLPFPFIDMSLGISKHCL</sequence>
<gene>
    <name evidence="1" type="ORF">FPE_LOCUS16941</name>
</gene>
<evidence type="ECO:0000313" key="2">
    <source>
        <dbReference type="Proteomes" id="UP000834106"/>
    </source>
</evidence>
<dbReference type="AlphaFoldDB" id="A0AAD1ZH86"/>
<keyword evidence="2" id="KW-1185">Reference proteome</keyword>
<name>A0AAD1ZH86_9LAMI</name>
<dbReference type="Proteomes" id="UP000834106">
    <property type="component" value="Chromosome 10"/>
</dbReference>
<dbReference type="EMBL" id="OU503045">
    <property type="protein sequence ID" value="CAI9769349.1"/>
    <property type="molecule type" value="Genomic_DNA"/>
</dbReference>
<organism evidence="1 2">
    <name type="scientific">Fraxinus pennsylvanica</name>
    <dbReference type="NCBI Taxonomy" id="56036"/>
    <lineage>
        <taxon>Eukaryota</taxon>
        <taxon>Viridiplantae</taxon>
        <taxon>Streptophyta</taxon>
        <taxon>Embryophyta</taxon>
        <taxon>Tracheophyta</taxon>
        <taxon>Spermatophyta</taxon>
        <taxon>Magnoliopsida</taxon>
        <taxon>eudicotyledons</taxon>
        <taxon>Gunneridae</taxon>
        <taxon>Pentapetalae</taxon>
        <taxon>asterids</taxon>
        <taxon>lamiids</taxon>
        <taxon>Lamiales</taxon>
        <taxon>Oleaceae</taxon>
        <taxon>Oleeae</taxon>
        <taxon>Fraxinus</taxon>
    </lineage>
</organism>
<evidence type="ECO:0000313" key="1">
    <source>
        <dbReference type="EMBL" id="CAI9769349.1"/>
    </source>
</evidence>
<protein>
    <submittedName>
        <fullName evidence="1">Uncharacterized protein</fullName>
    </submittedName>
</protein>
<reference evidence="1" key="1">
    <citation type="submission" date="2023-05" db="EMBL/GenBank/DDBJ databases">
        <authorList>
            <person name="Huff M."/>
        </authorList>
    </citation>
    <scope>NUCLEOTIDE SEQUENCE</scope>
</reference>
<accession>A0AAD1ZH86</accession>
<proteinExistence type="predicted"/>